<evidence type="ECO:0000313" key="3">
    <source>
        <dbReference type="Proteomes" id="UP000001861"/>
    </source>
</evidence>
<keyword evidence="3" id="KW-1185">Reference proteome</keyword>
<dbReference type="AlphaFoldDB" id="A8NHT2"/>
<comment type="caution">
    <text evidence="2">The sequence shown here is derived from an EMBL/GenBank/DDBJ whole genome shotgun (WGS) entry which is preliminary data.</text>
</comment>
<keyword evidence="1" id="KW-1133">Transmembrane helix</keyword>
<dbReference type="InParanoid" id="A8NHT2"/>
<dbReference type="GeneID" id="6010323"/>
<dbReference type="HOGENOM" id="CLU_1320828_0_0_1"/>
<dbReference type="Proteomes" id="UP000001861">
    <property type="component" value="Unassembled WGS sequence"/>
</dbReference>
<evidence type="ECO:0000256" key="1">
    <source>
        <dbReference type="SAM" id="Phobius"/>
    </source>
</evidence>
<evidence type="ECO:0000313" key="2">
    <source>
        <dbReference type="EMBL" id="EAU87851.2"/>
    </source>
</evidence>
<organism evidence="2 3">
    <name type="scientific">Coprinopsis cinerea (strain Okayama-7 / 130 / ATCC MYA-4618 / FGSC 9003)</name>
    <name type="common">Inky cap fungus</name>
    <name type="synonym">Hormographiella aspergillata</name>
    <dbReference type="NCBI Taxonomy" id="240176"/>
    <lineage>
        <taxon>Eukaryota</taxon>
        <taxon>Fungi</taxon>
        <taxon>Dikarya</taxon>
        <taxon>Basidiomycota</taxon>
        <taxon>Agaricomycotina</taxon>
        <taxon>Agaricomycetes</taxon>
        <taxon>Agaricomycetidae</taxon>
        <taxon>Agaricales</taxon>
        <taxon>Agaricineae</taxon>
        <taxon>Psathyrellaceae</taxon>
        <taxon>Coprinopsis</taxon>
    </lineage>
</organism>
<reference evidence="2 3" key="1">
    <citation type="journal article" date="2010" name="Proc. Natl. Acad. Sci. U.S.A.">
        <title>Insights into evolution of multicellular fungi from the assembled chromosomes of the mushroom Coprinopsis cinerea (Coprinus cinereus).</title>
        <authorList>
            <person name="Stajich J.E."/>
            <person name="Wilke S.K."/>
            <person name="Ahren D."/>
            <person name="Au C.H."/>
            <person name="Birren B.W."/>
            <person name="Borodovsky M."/>
            <person name="Burns C."/>
            <person name="Canback B."/>
            <person name="Casselton L.A."/>
            <person name="Cheng C.K."/>
            <person name="Deng J."/>
            <person name="Dietrich F.S."/>
            <person name="Fargo D.C."/>
            <person name="Farman M.L."/>
            <person name="Gathman A.C."/>
            <person name="Goldberg J."/>
            <person name="Guigo R."/>
            <person name="Hoegger P.J."/>
            <person name="Hooker J.B."/>
            <person name="Huggins A."/>
            <person name="James T.Y."/>
            <person name="Kamada T."/>
            <person name="Kilaru S."/>
            <person name="Kodira C."/>
            <person name="Kues U."/>
            <person name="Kupfer D."/>
            <person name="Kwan H.S."/>
            <person name="Lomsadze A."/>
            <person name="Li W."/>
            <person name="Lilly W.W."/>
            <person name="Ma L.J."/>
            <person name="Mackey A.J."/>
            <person name="Manning G."/>
            <person name="Martin F."/>
            <person name="Muraguchi H."/>
            <person name="Natvig D.O."/>
            <person name="Palmerini H."/>
            <person name="Ramesh M.A."/>
            <person name="Rehmeyer C.J."/>
            <person name="Roe B.A."/>
            <person name="Shenoy N."/>
            <person name="Stanke M."/>
            <person name="Ter-Hovhannisyan V."/>
            <person name="Tunlid A."/>
            <person name="Velagapudi R."/>
            <person name="Vision T.J."/>
            <person name="Zeng Q."/>
            <person name="Zolan M.E."/>
            <person name="Pukkila P.J."/>
        </authorList>
    </citation>
    <scope>NUCLEOTIDE SEQUENCE [LARGE SCALE GENOMIC DNA]</scope>
    <source>
        <strain evidence="3">Okayama-7 / 130 / ATCC MYA-4618 / FGSC 9003</strain>
    </source>
</reference>
<keyword evidence="1" id="KW-0812">Transmembrane</keyword>
<dbReference type="OrthoDB" id="3357408at2759"/>
<feature type="transmembrane region" description="Helical" evidence="1">
    <location>
        <begin position="118"/>
        <end position="139"/>
    </location>
</feature>
<dbReference type="EMBL" id="AACS02000010">
    <property type="protein sequence ID" value="EAU87851.2"/>
    <property type="molecule type" value="Genomic_DNA"/>
</dbReference>
<accession>A8NHT2</accession>
<keyword evidence="1" id="KW-0472">Membrane</keyword>
<dbReference type="KEGG" id="cci:CC1G_01498"/>
<sequence length="208" mass="23024">MAEAAPPMASPAGWVNYKVDSTARGETMYATSLLAMAAIVLESDYASPGFVSAILVAHVIKIERYLDVRAPQYHAIFIFLSVAFNTIVTASIVYRLLRASSALRKSLPGWKDSAYKGFVAILVESALPLAACGLARASMEVFDIRASRSMNLLVSTETWFRLTIFGVFVDKLYLIVAAISPQLIIFRSDRIRRWNEPLVHNNNSISLY</sequence>
<feature type="transmembrane region" description="Helical" evidence="1">
    <location>
        <begin position="159"/>
        <end position="186"/>
    </location>
</feature>
<feature type="transmembrane region" description="Helical" evidence="1">
    <location>
        <begin position="73"/>
        <end position="97"/>
    </location>
</feature>
<protein>
    <submittedName>
        <fullName evidence="2">Uncharacterized protein</fullName>
    </submittedName>
</protein>
<gene>
    <name evidence="2" type="ORF">CC1G_01498</name>
</gene>
<proteinExistence type="predicted"/>
<dbReference type="RefSeq" id="XP_001833821.2">
    <property type="nucleotide sequence ID" value="XM_001833769.2"/>
</dbReference>
<dbReference type="VEuPathDB" id="FungiDB:CC1G_01498"/>
<name>A8NHT2_COPC7</name>